<dbReference type="RefSeq" id="WP_342879616.1">
    <property type="nucleotide sequence ID" value="NZ_JBBMQX010000006.1"/>
</dbReference>
<evidence type="ECO:0000313" key="2">
    <source>
        <dbReference type="Proteomes" id="UP001457661"/>
    </source>
</evidence>
<gene>
    <name evidence="1" type="ORF">WNY57_09820</name>
</gene>
<comment type="caution">
    <text evidence="1">The sequence shown here is derived from an EMBL/GenBank/DDBJ whole genome shotgun (WGS) entry which is preliminary data.</text>
</comment>
<protein>
    <recommendedName>
        <fullName evidence="3">Peptidase M48 domain-containing protein</fullName>
    </recommendedName>
</protein>
<proteinExistence type="predicted"/>
<accession>A0ABU9THC0</accession>
<name>A0ABU9THC0_9GAMM</name>
<evidence type="ECO:0000313" key="1">
    <source>
        <dbReference type="EMBL" id="MEM5532726.1"/>
    </source>
</evidence>
<keyword evidence="2" id="KW-1185">Reference proteome</keyword>
<sequence>MNSIKGIEIAKAAFSDIESFFYHSSNFIIKKELNVTNMREHASYAGVDEHSRIKLSIDLCSNENLSLEDYFFTLLIISHELAHYLNFHNSHKDVETIDSVAIEARADNFGAQIFLTLITFGKSTKKNMHLISSNIDQEILSVEIGKAIGKLFTSLFSNNNSSKYPSPEHRVFLLIAGCLSFFNRFFGGLSEAWTIQFMLRVMNNGTPSIMQAETDVEDKAKQISLRIDEIHKGLQLKNVFMVSGLKPVFGYFLTSNFNLSDQKREQHKVQLEKMVSSFSILQSTENA</sequence>
<reference evidence="1 2" key="1">
    <citation type="submission" date="2024-03" db="EMBL/GenBank/DDBJ databases">
        <title>Community enrichment and isolation of bacterial strains for fucoidan degradation.</title>
        <authorList>
            <person name="Sichert A."/>
        </authorList>
    </citation>
    <scope>NUCLEOTIDE SEQUENCE [LARGE SCALE GENOMIC DNA]</scope>
    <source>
        <strain evidence="1 2">AS26</strain>
    </source>
</reference>
<dbReference type="Proteomes" id="UP001457661">
    <property type="component" value="Unassembled WGS sequence"/>
</dbReference>
<evidence type="ECO:0008006" key="3">
    <source>
        <dbReference type="Google" id="ProtNLM"/>
    </source>
</evidence>
<dbReference type="EMBL" id="JBBMQX010000006">
    <property type="protein sequence ID" value="MEM5532726.1"/>
    <property type="molecule type" value="Genomic_DNA"/>
</dbReference>
<organism evidence="1 2">
    <name type="scientific">Pseudoalteromonas arctica</name>
    <dbReference type="NCBI Taxonomy" id="394751"/>
    <lineage>
        <taxon>Bacteria</taxon>
        <taxon>Pseudomonadati</taxon>
        <taxon>Pseudomonadota</taxon>
        <taxon>Gammaproteobacteria</taxon>
        <taxon>Alteromonadales</taxon>
        <taxon>Pseudoalteromonadaceae</taxon>
        <taxon>Pseudoalteromonas</taxon>
    </lineage>
</organism>